<dbReference type="InterPro" id="IPR018958">
    <property type="entry name" value="Knr4/Smi1-like_dom"/>
</dbReference>
<dbReference type="EMBL" id="PVTZ01000006">
    <property type="protein sequence ID" value="PRZ14450.1"/>
    <property type="molecule type" value="Genomic_DNA"/>
</dbReference>
<reference evidence="2 3" key="1">
    <citation type="submission" date="2018-03" db="EMBL/GenBank/DDBJ databases">
        <title>Genomic Encyclopedia of Archaeal and Bacterial Type Strains, Phase II (KMG-II): from individual species to whole genera.</title>
        <authorList>
            <person name="Goeker M."/>
        </authorList>
    </citation>
    <scope>NUCLEOTIDE SEQUENCE [LARGE SCALE GENOMIC DNA]</scope>
    <source>
        <strain evidence="2 3">RHA1</strain>
    </source>
</reference>
<comment type="caution">
    <text evidence="2">The sequence shown here is derived from an EMBL/GenBank/DDBJ whole genome shotgun (WGS) entry which is preliminary data.</text>
</comment>
<feature type="domain" description="Knr4/Smi1-like" evidence="1">
    <location>
        <begin position="12"/>
        <end position="147"/>
    </location>
</feature>
<name>A0ABX5EP35_9BACL</name>
<evidence type="ECO:0000313" key="2">
    <source>
        <dbReference type="EMBL" id="PRZ14450.1"/>
    </source>
</evidence>
<dbReference type="RefSeq" id="WP_106342498.1">
    <property type="nucleotide sequence ID" value="NZ_PVTZ01000006.1"/>
</dbReference>
<dbReference type="SUPFAM" id="SSF160631">
    <property type="entry name" value="SMI1/KNR4-like"/>
    <property type="match status" value="1"/>
</dbReference>
<sequence>MITWIKREEKMPVEQFDEVEARLEVQFPQDYVNWVQQYRRPESGHGHILINEEHYHFDEFYDPEEIFDEVEALYFGEEEFKEKGLIVPFGFDSALNRYCFFYDKNKENPVIIWFSSDDALSEIFDSTGFNLDRVRVVGSSFTEFIISLYERTDY</sequence>
<dbReference type="InterPro" id="IPR037883">
    <property type="entry name" value="Knr4/Smi1-like_sf"/>
</dbReference>
<dbReference type="Gene3D" id="3.40.1580.10">
    <property type="entry name" value="SMI1/KNR4-like"/>
    <property type="match status" value="1"/>
</dbReference>
<dbReference type="Pfam" id="PF09346">
    <property type="entry name" value="SMI1_KNR4"/>
    <property type="match status" value="1"/>
</dbReference>
<keyword evidence="3" id="KW-1185">Reference proteome</keyword>
<organism evidence="2 3">
    <name type="scientific">Laceyella sediminis</name>
    <dbReference type="NCBI Taxonomy" id="573074"/>
    <lineage>
        <taxon>Bacteria</taxon>
        <taxon>Bacillati</taxon>
        <taxon>Bacillota</taxon>
        <taxon>Bacilli</taxon>
        <taxon>Bacillales</taxon>
        <taxon>Thermoactinomycetaceae</taxon>
        <taxon>Laceyella</taxon>
    </lineage>
</organism>
<gene>
    <name evidence="2" type="ORF">CLV36_106214</name>
</gene>
<evidence type="ECO:0000313" key="3">
    <source>
        <dbReference type="Proteomes" id="UP000238836"/>
    </source>
</evidence>
<dbReference type="Proteomes" id="UP000238836">
    <property type="component" value="Unassembled WGS sequence"/>
</dbReference>
<protein>
    <submittedName>
        <fullName evidence="2">SMI1/KNR4 family protein SUKH-1</fullName>
    </submittedName>
</protein>
<proteinExistence type="predicted"/>
<dbReference type="SMART" id="SM00860">
    <property type="entry name" value="SMI1_KNR4"/>
    <property type="match status" value="1"/>
</dbReference>
<evidence type="ECO:0000259" key="1">
    <source>
        <dbReference type="SMART" id="SM00860"/>
    </source>
</evidence>
<accession>A0ABX5EP35</accession>